<accession>A0AAU9RWI4</accession>
<keyword evidence="4" id="KW-0508">mRNA splicing</keyword>
<dbReference type="PROSITE" id="PS50102">
    <property type="entry name" value="RRM"/>
    <property type="match status" value="1"/>
</dbReference>
<gene>
    <name evidence="8" type="ORF">TAV2_LOCUS7951</name>
</gene>
<dbReference type="FunFam" id="3.30.70.330:FF:000604">
    <property type="entry name" value="Splicing factor 3B, subunit 6"/>
    <property type="match status" value="1"/>
</dbReference>
<dbReference type="GO" id="GO:0000398">
    <property type="term" value="P:mRNA splicing, via spliceosome"/>
    <property type="evidence" value="ECO:0007669"/>
    <property type="project" value="TreeGrafter"/>
</dbReference>
<dbReference type="PANTHER" id="PTHR45880">
    <property type="entry name" value="RNA-BINDING MOTIF PROTEIN, X-LINKED 2"/>
    <property type="match status" value="1"/>
</dbReference>
<dbReference type="GO" id="GO:0003723">
    <property type="term" value="F:RNA binding"/>
    <property type="evidence" value="ECO:0007669"/>
    <property type="project" value="UniProtKB-UniRule"/>
</dbReference>
<name>A0AAU9RWI4_THLAR</name>
<protein>
    <recommendedName>
        <fullName evidence="7">RRM domain-containing protein</fullName>
    </recommendedName>
</protein>
<evidence type="ECO:0000256" key="5">
    <source>
        <dbReference type="ARBA" id="ARBA00023242"/>
    </source>
</evidence>
<evidence type="ECO:0000256" key="3">
    <source>
        <dbReference type="ARBA" id="ARBA00022884"/>
    </source>
</evidence>
<dbReference type="InterPro" id="IPR034150">
    <property type="entry name" value="SF3B6_RRM"/>
</dbReference>
<keyword evidence="9" id="KW-1185">Reference proteome</keyword>
<sequence length="125" mass="14435">MTTKDRKEDKIVRIPPEVTRLLYVRNVPFKVTSEEMYDIFGRYGAIRQVRIGCTKATRGTAIVVYEDIQDAKKAVDNLSGFNVTNRYLIVTYYHHAKMNKKVDLNKGEEDVAKLQEKYGVSTKDK</sequence>
<dbReference type="Proteomes" id="UP000836841">
    <property type="component" value="Chromosome 2"/>
</dbReference>
<keyword evidence="3 6" id="KW-0694">RNA-binding</keyword>
<dbReference type="GO" id="GO:0005686">
    <property type="term" value="C:U2 snRNP"/>
    <property type="evidence" value="ECO:0007669"/>
    <property type="project" value="TreeGrafter"/>
</dbReference>
<evidence type="ECO:0000256" key="1">
    <source>
        <dbReference type="ARBA" id="ARBA00004123"/>
    </source>
</evidence>
<dbReference type="PANTHER" id="PTHR45880:SF1">
    <property type="entry name" value="RNA-BINDING MOTIF PROTEIN, X-LINKED 2"/>
    <property type="match status" value="1"/>
</dbReference>
<evidence type="ECO:0000259" key="7">
    <source>
        <dbReference type="PROSITE" id="PS50102"/>
    </source>
</evidence>
<evidence type="ECO:0000313" key="9">
    <source>
        <dbReference type="Proteomes" id="UP000836841"/>
    </source>
</evidence>
<dbReference type="AlphaFoldDB" id="A0AAU9RWI4"/>
<dbReference type="Pfam" id="PF00076">
    <property type="entry name" value="RRM_1"/>
    <property type="match status" value="1"/>
</dbReference>
<keyword evidence="2" id="KW-0507">mRNA processing</keyword>
<dbReference type="InterPro" id="IPR000504">
    <property type="entry name" value="RRM_dom"/>
</dbReference>
<evidence type="ECO:0000256" key="4">
    <source>
        <dbReference type="ARBA" id="ARBA00023187"/>
    </source>
</evidence>
<evidence type="ECO:0000256" key="6">
    <source>
        <dbReference type="PROSITE-ProRule" id="PRU00176"/>
    </source>
</evidence>
<dbReference type="EMBL" id="OU466858">
    <property type="protein sequence ID" value="CAH2048122.1"/>
    <property type="molecule type" value="Genomic_DNA"/>
</dbReference>
<proteinExistence type="predicted"/>
<reference evidence="8 9" key="1">
    <citation type="submission" date="2022-03" db="EMBL/GenBank/DDBJ databases">
        <authorList>
            <person name="Nunn A."/>
            <person name="Chopra R."/>
            <person name="Nunn A."/>
            <person name="Contreras Garrido A."/>
        </authorList>
    </citation>
    <scope>NUCLEOTIDE SEQUENCE [LARGE SCALE GENOMIC DNA]</scope>
</reference>
<dbReference type="InterPro" id="IPR051847">
    <property type="entry name" value="RNA_proc/Spliceosome_comp"/>
</dbReference>
<dbReference type="GO" id="GO:0071011">
    <property type="term" value="C:precatalytic spliceosome"/>
    <property type="evidence" value="ECO:0007669"/>
    <property type="project" value="TreeGrafter"/>
</dbReference>
<evidence type="ECO:0000256" key="2">
    <source>
        <dbReference type="ARBA" id="ARBA00022664"/>
    </source>
</evidence>
<dbReference type="GO" id="GO:0071013">
    <property type="term" value="C:catalytic step 2 spliceosome"/>
    <property type="evidence" value="ECO:0007669"/>
    <property type="project" value="TreeGrafter"/>
</dbReference>
<dbReference type="InterPro" id="IPR035979">
    <property type="entry name" value="RBD_domain_sf"/>
</dbReference>
<dbReference type="Gene3D" id="3.30.70.330">
    <property type="match status" value="1"/>
</dbReference>
<evidence type="ECO:0000313" key="8">
    <source>
        <dbReference type="EMBL" id="CAH2048122.1"/>
    </source>
</evidence>
<dbReference type="SMART" id="SM00360">
    <property type="entry name" value="RRM"/>
    <property type="match status" value="1"/>
</dbReference>
<keyword evidence="5" id="KW-0539">Nucleus</keyword>
<comment type="subcellular location">
    <subcellularLocation>
        <location evidence="1">Nucleus</location>
    </subcellularLocation>
</comment>
<dbReference type="CDD" id="cd12241">
    <property type="entry name" value="RRM_SF3B14"/>
    <property type="match status" value="1"/>
</dbReference>
<dbReference type="SUPFAM" id="SSF54928">
    <property type="entry name" value="RNA-binding domain, RBD"/>
    <property type="match status" value="1"/>
</dbReference>
<dbReference type="InterPro" id="IPR012677">
    <property type="entry name" value="Nucleotide-bd_a/b_plait_sf"/>
</dbReference>
<organism evidence="8 9">
    <name type="scientific">Thlaspi arvense</name>
    <name type="common">Field penny-cress</name>
    <dbReference type="NCBI Taxonomy" id="13288"/>
    <lineage>
        <taxon>Eukaryota</taxon>
        <taxon>Viridiplantae</taxon>
        <taxon>Streptophyta</taxon>
        <taxon>Embryophyta</taxon>
        <taxon>Tracheophyta</taxon>
        <taxon>Spermatophyta</taxon>
        <taxon>Magnoliopsida</taxon>
        <taxon>eudicotyledons</taxon>
        <taxon>Gunneridae</taxon>
        <taxon>Pentapetalae</taxon>
        <taxon>rosids</taxon>
        <taxon>malvids</taxon>
        <taxon>Brassicales</taxon>
        <taxon>Brassicaceae</taxon>
        <taxon>Thlaspideae</taxon>
        <taxon>Thlaspi</taxon>
    </lineage>
</organism>
<feature type="domain" description="RRM" evidence="7">
    <location>
        <begin position="20"/>
        <end position="95"/>
    </location>
</feature>